<reference evidence="7" key="1">
    <citation type="journal article" date="2019" name="Int. J. Syst. Evol. Microbiol.">
        <title>The Global Catalogue of Microorganisms (GCM) 10K type strain sequencing project: providing services to taxonomists for standard genome sequencing and annotation.</title>
        <authorList>
            <consortium name="The Broad Institute Genomics Platform"/>
            <consortium name="The Broad Institute Genome Sequencing Center for Infectious Disease"/>
            <person name="Wu L."/>
            <person name="Ma J."/>
        </authorList>
    </citation>
    <scope>NUCLEOTIDE SEQUENCE [LARGE SCALE GENOMIC DNA]</scope>
    <source>
        <strain evidence="7">JCM 17664</strain>
    </source>
</reference>
<feature type="transmembrane region" description="Helical" evidence="5">
    <location>
        <begin position="69"/>
        <end position="89"/>
    </location>
</feature>
<feature type="transmembrane region" description="Helical" evidence="5">
    <location>
        <begin position="101"/>
        <end position="124"/>
    </location>
</feature>
<evidence type="ECO:0000256" key="4">
    <source>
        <dbReference type="ARBA" id="ARBA00023136"/>
    </source>
</evidence>
<feature type="transmembrane region" description="Helical" evidence="5">
    <location>
        <begin position="42"/>
        <end position="62"/>
    </location>
</feature>
<keyword evidence="2 5" id="KW-0812">Transmembrane</keyword>
<dbReference type="PANTHER" id="PTHR33452:SF1">
    <property type="entry name" value="INNER MEMBRANE PROTEIN YPHA-RELATED"/>
    <property type="match status" value="1"/>
</dbReference>
<evidence type="ECO:0000256" key="2">
    <source>
        <dbReference type="ARBA" id="ARBA00022692"/>
    </source>
</evidence>
<organism evidence="6 7">
    <name type="scientific">Compostibacter hankyongensis</name>
    <dbReference type="NCBI Taxonomy" id="1007089"/>
    <lineage>
        <taxon>Bacteria</taxon>
        <taxon>Pseudomonadati</taxon>
        <taxon>Bacteroidota</taxon>
        <taxon>Chitinophagia</taxon>
        <taxon>Chitinophagales</taxon>
        <taxon>Chitinophagaceae</taxon>
        <taxon>Compostibacter</taxon>
    </lineage>
</organism>
<gene>
    <name evidence="6" type="ORF">GCM10023143_26180</name>
</gene>
<dbReference type="Proteomes" id="UP001501207">
    <property type="component" value="Unassembled WGS sequence"/>
</dbReference>
<dbReference type="RefSeq" id="WP_344980035.1">
    <property type="nucleotide sequence ID" value="NZ_BAABFN010000006.1"/>
</dbReference>
<protein>
    <submittedName>
        <fullName evidence="6">DoxX family protein</fullName>
    </submittedName>
</protein>
<evidence type="ECO:0000256" key="1">
    <source>
        <dbReference type="ARBA" id="ARBA00004141"/>
    </source>
</evidence>
<dbReference type="Pfam" id="PF02077">
    <property type="entry name" value="SURF4"/>
    <property type="match status" value="1"/>
</dbReference>
<dbReference type="PANTHER" id="PTHR33452">
    <property type="entry name" value="OXIDOREDUCTASE CATD-RELATED"/>
    <property type="match status" value="1"/>
</dbReference>
<name>A0ABP8G0U9_9BACT</name>
<evidence type="ECO:0000313" key="6">
    <source>
        <dbReference type="EMBL" id="GAA4315041.1"/>
    </source>
</evidence>
<evidence type="ECO:0000313" key="7">
    <source>
        <dbReference type="Proteomes" id="UP001501207"/>
    </source>
</evidence>
<accession>A0ABP8G0U9</accession>
<dbReference type="EMBL" id="BAABFN010000006">
    <property type="protein sequence ID" value="GAA4315041.1"/>
    <property type="molecule type" value="Genomic_DNA"/>
</dbReference>
<dbReference type="InterPro" id="IPR051907">
    <property type="entry name" value="DoxX-like_oxidoreductase"/>
</dbReference>
<evidence type="ECO:0000256" key="5">
    <source>
        <dbReference type="SAM" id="Phobius"/>
    </source>
</evidence>
<keyword evidence="4 5" id="KW-0472">Membrane</keyword>
<comment type="subcellular location">
    <subcellularLocation>
        <location evidence="1">Membrane</location>
        <topology evidence="1">Multi-pass membrane protein</topology>
    </subcellularLocation>
</comment>
<keyword evidence="3 5" id="KW-1133">Transmembrane helix</keyword>
<sequence length="133" mass="14525">MKVILLIGRILFSLIFLMTAVNHFSPATAAYAESQHVPGAAFLVPFSGIIAILGALSIILGYRARAGAWLIAIFLIPVSFMMHNFWAVADPMTRQFQMAMFMKNLSMLGGALLIAYFGSGPLSIDSRKTRLTD</sequence>
<comment type="caution">
    <text evidence="6">The sequence shown here is derived from an EMBL/GenBank/DDBJ whole genome shotgun (WGS) entry which is preliminary data.</text>
</comment>
<proteinExistence type="predicted"/>
<keyword evidence="7" id="KW-1185">Reference proteome</keyword>
<evidence type="ECO:0000256" key="3">
    <source>
        <dbReference type="ARBA" id="ARBA00022989"/>
    </source>
</evidence>
<dbReference type="InterPro" id="IPR002995">
    <property type="entry name" value="Surf4"/>
</dbReference>